<protein>
    <submittedName>
        <fullName evidence="2">Uncharacterized protein</fullName>
    </submittedName>
</protein>
<comment type="caution">
    <text evidence="2">The sequence shown here is derived from an EMBL/GenBank/DDBJ whole genome shotgun (WGS) entry which is preliminary data.</text>
</comment>
<feature type="chain" id="PRO_5042298019" evidence="1">
    <location>
        <begin position="36"/>
        <end position="79"/>
    </location>
</feature>
<proteinExistence type="predicted"/>
<evidence type="ECO:0000256" key="1">
    <source>
        <dbReference type="SAM" id="SignalP"/>
    </source>
</evidence>
<evidence type="ECO:0000313" key="2">
    <source>
        <dbReference type="EMBL" id="KAK4262444.1"/>
    </source>
</evidence>
<organism evidence="2 3">
    <name type="scientific">Acacia crassicarpa</name>
    <name type="common">northern wattle</name>
    <dbReference type="NCBI Taxonomy" id="499986"/>
    <lineage>
        <taxon>Eukaryota</taxon>
        <taxon>Viridiplantae</taxon>
        <taxon>Streptophyta</taxon>
        <taxon>Embryophyta</taxon>
        <taxon>Tracheophyta</taxon>
        <taxon>Spermatophyta</taxon>
        <taxon>Magnoliopsida</taxon>
        <taxon>eudicotyledons</taxon>
        <taxon>Gunneridae</taxon>
        <taxon>Pentapetalae</taxon>
        <taxon>rosids</taxon>
        <taxon>fabids</taxon>
        <taxon>Fabales</taxon>
        <taxon>Fabaceae</taxon>
        <taxon>Caesalpinioideae</taxon>
        <taxon>mimosoid clade</taxon>
        <taxon>Acacieae</taxon>
        <taxon>Acacia</taxon>
    </lineage>
</organism>
<dbReference type="EMBL" id="JAWXYG010000009">
    <property type="protein sequence ID" value="KAK4262444.1"/>
    <property type="molecule type" value="Genomic_DNA"/>
</dbReference>
<keyword evidence="3" id="KW-1185">Reference proteome</keyword>
<keyword evidence="1" id="KW-0732">Signal</keyword>
<reference evidence="2" key="1">
    <citation type="submission" date="2023-10" db="EMBL/GenBank/DDBJ databases">
        <title>Chromosome-level genome of the transformable northern wattle, Acacia crassicarpa.</title>
        <authorList>
            <person name="Massaro I."/>
            <person name="Sinha N.R."/>
            <person name="Poethig S."/>
            <person name="Leichty A.R."/>
        </authorList>
    </citation>
    <scope>NUCLEOTIDE SEQUENCE</scope>
    <source>
        <strain evidence="2">Acra3RX</strain>
        <tissue evidence="2">Leaf</tissue>
    </source>
</reference>
<dbReference type="AlphaFoldDB" id="A0AAE1JZY5"/>
<dbReference type="Proteomes" id="UP001293593">
    <property type="component" value="Unassembled WGS sequence"/>
</dbReference>
<evidence type="ECO:0000313" key="3">
    <source>
        <dbReference type="Proteomes" id="UP001293593"/>
    </source>
</evidence>
<gene>
    <name evidence="2" type="ORF">QN277_028003</name>
</gene>
<feature type="signal peptide" evidence="1">
    <location>
        <begin position="1"/>
        <end position="35"/>
    </location>
</feature>
<accession>A0AAE1JZY5</accession>
<name>A0AAE1JZY5_9FABA</name>
<sequence length="79" mass="8876">MHLIYILSIRFHQESDMRVCFVLLILLMFCNSELAGPGTTTGFFNVTANTTPASNVSTKQYQLYEKRGVPTGANPLHNR</sequence>